<evidence type="ECO:0000313" key="3">
    <source>
        <dbReference type="Proteomes" id="UP001595816"/>
    </source>
</evidence>
<dbReference type="PROSITE" id="PS51257">
    <property type="entry name" value="PROKAR_LIPOPROTEIN"/>
    <property type="match status" value="1"/>
</dbReference>
<dbReference type="Proteomes" id="UP001595816">
    <property type="component" value="Unassembled WGS sequence"/>
</dbReference>
<accession>A0ABV8M0Q7</accession>
<keyword evidence="3" id="KW-1185">Reference proteome</keyword>
<organism evidence="2 3">
    <name type="scientific">Hamadaea flava</name>
    <dbReference type="NCBI Taxonomy" id="1742688"/>
    <lineage>
        <taxon>Bacteria</taxon>
        <taxon>Bacillati</taxon>
        <taxon>Actinomycetota</taxon>
        <taxon>Actinomycetes</taxon>
        <taxon>Micromonosporales</taxon>
        <taxon>Micromonosporaceae</taxon>
        <taxon>Hamadaea</taxon>
    </lineage>
</organism>
<comment type="caution">
    <text evidence="2">The sequence shown here is derived from an EMBL/GenBank/DDBJ whole genome shotgun (WGS) entry which is preliminary data.</text>
</comment>
<protein>
    <recommendedName>
        <fullName evidence="4">Lipoprotein</fullName>
    </recommendedName>
</protein>
<evidence type="ECO:0008006" key="4">
    <source>
        <dbReference type="Google" id="ProtNLM"/>
    </source>
</evidence>
<reference evidence="3" key="1">
    <citation type="journal article" date="2019" name="Int. J. Syst. Evol. Microbiol.">
        <title>The Global Catalogue of Microorganisms (GCM) 10K type strain sequencing project: providing services to taxonomists for standard genome sequencing and annotation.</title>
        <authorList>
            <consortium name="The Broad Institute Genomics Platform"/>
            <consortium name="The Broad Institute Genome Sequencing Center for Infectious Disease"/>
            <person name="Wu L."/>
            <person name="Ma J."/>
        </authorList>
    </citation>
    <scope>NUCLEOTIDE SEQUENCE [LARGE SCALE GENOMIC DNA]</scope>
    <source>
        <strain evidence="3">CGMCC 4.7289</strain>
    </source>
</reference>
<name>A0ABV8M0Q7_9ACTN</name>
<keyword evidence="1" id="KW-0732">Signal</keyword>
<dbReference type="EMBL" id="JBHSAY010000029">
    <property type="protein sequence ID" value="MFC4136163.1"/>
    <property type="molecule type" value="Genomic_DNA"/>
</dbReference>
<evidence type="ECO:0000256" key="1">
    <source>
        <dbReference type="SAM" id="SignalP"/>
    </source>
</evidence>
<proteinExistence type="predicted"/>
<gene>
    <name evidence="2" type="ORF">ACFOZ4_36620</name>
</gene>
<evidence type="ECO:0000313" key="2">
    <source>
        <dbReference type="EMBL" id="MFC4136163.1"/>
    </source>
</evidence>
<sequence>MTRPVAALFVTALLTTVMSACQSGGAEPSPGSVGSTAPGGRPQQIAALAREYAQCVRDHGIPNFPDPTISDGNVSYAGGDSIKTAVAAHPEAIAACKSIQDRLSQVGGKNWRPTARDLQKLVEFAKCIREHGVPEWPDPDADGRFTVSAKLEDENPETRIYPAHAACKGYWDGAVDFHGSKK</sequence>
<feature type="chain" id="PRO_5045966675" description="Lipoprotein" evidence="1">
    <location>
        <begin position="20"/>
        <end position="182"/>
    </location>
</feature>
<feature type="signal peptide" evidence="1">
    <location>
        <begin position="1"/>
        <end position="19"/>
    </location>
</feature>
<dbReference type="RefSeq" id="WP_253751454.1">
    <property type="nucleotide sequence ID" value="NZ_JAMZDZ010000001.1"/>
</dbReference>